<comment type="caution">
    <text evidence="2">The sequence shown here is derived from an EMBL/GenBank/DDBJ whole genome shotgun (WGS) entry which is preliminary data.</text>
</comment>
<proteinExistence type="predicted"/>
<accession>X8CN49</accession>
<reference evidence="2" key="1">
    <citation type="submission" date="2014-01" db="EMBL/GenBank/DDBJ databases">
        <authorList>
            <person name="Brown-Elliot B."/>
            <person name="Wallace R."/>
            <person name="Lenaerts A."/>
            <person name="Ordway D."/>
            <person name="DeGroote M.A."/>
            <person name="Parker T."/>
            <person name="Sizemore C."/>
            <person name="Tallon L.J."/>
            <person name="Sadzewicz L.K."/>
            <person name="Sengamalay N."/>
            <person name="Fraser C.M."/>
            <person name="Hine E."/>
            <person name="Shefchek K.A."/>
            <person name="Das S.P."/>
            <person name="Tettelin H."/>
        </authorList>
    </citation>
    <scope>NUCLEOTIDE SEQUENCE [LARGE SCALE GENOMIC DNA]</scope>
    <source>
        <strain evidence="2">4042</strain>
    </source>
</reference>
<organism evidence="2">
    <name type="scientific">Mycobacterium xenopi 4042</name>
    <dbReference type="NCBI Taxonomy" id="1299334"/>
    <lineage>
        <taxon>Bacteria</taxon>
        <taxon>Bacillati</taxon>
        <taxon>Actinomycetota</taxon>
        <taxon>Actinomycetes</taxon>
        <taxon>Mycobacteriales</taxon>
        <taxon>Mycobacteriaceae</taxon>
        <taxon>Mycobacterium</taxon>
    </lineage>
</organism>
<feature type="region of interest" description="Disordered" evidence="1">
    <location>
        <begin position="36"/>
        <end position="73"/>
    </location>
</feature>
<dbReference type="PATRIC" id="fig|1299334.3.peg.2843"/>
<protein>
    <submittedName>
        <fullName evidence="2">Uncharacterized protein</fullName>
    </submittedName>
</protein>
<gene>
    <name evidence="2" type="ORF">I553_8749</name>
</gene>
<dbReference type="AlphaFoldDB" id="X8CN49"/>
<evidence type="ECO:0000313" key="2">
    <source>
        <dbReference type="EMBL" id="EUA56695.1"/>
    </source>
</evidence>
<evidence type="ECO:0000256" key="1">
    <source>
        <dbReference type="SAM" id="MobiDB-lite"/>
    </source>
</evidence>
<dbReference type="EMBL" id="JAOB01000029">
    <property type="protein sequence ID" value="EUA56695.1"/>
    <property type="molecule type" value="Genomic_DNA"/>
</dbReference>
<feature type="compositionally biased region" description="Low complexity" evidence="1">
    <location>
        <begin position="49"/>
        <end position="73"/>
    </location>
</feature>
<name>X8CN49_MYCXE</name>
<sequence>MMPGDIGMFTDRHALALGNSKALLNGQIQHISTVKGPSFLGWEHPPVPSTANTPTKTETPAPTRPAATTGTSP</sequence>